<gene>
    <name evidence="1" type="ORF">FWILDA_LOCUS715</name>
</gene>
<dbReference type="EMBL" id="CAMKVN010000049">
    <property type="protein sequence ID" value="CAI2162743.1"/>
    <property type="molecule type" value="Genomic_DNA"/>
</dbReference>
<name>A0A9W4SBC4_9GLOM</name>
<dbReference type="AlphaFoldDB" id="A0A9W4SBC4"/>
<dbReference type="Proteomes" id="UP001153678">
    <property type="component" value="Unassembled WGS sequence"/>
</dbReference>
<evidence type="ECO:0000313" key="2">
    <source>
        <dbReference type="Proteomes" id="UP001153678"/>
    </source>
</evidence>
<sequence>MPDNPTQLNMLKKIINSIDTSTRKTLPDDDGYAFRYIWLNKFSALVMAPDSGVNIA</sequence>
<protein>
    <submittedName>
        <fullName evidence="1">14855_t:CDS:1</fullName>
    </submittedName>
</protein>
<reference evidence="1" key="1">
    <citation type="submission" date="2022-08" db="EMBL/GenBank/DDBJ databases">
        <authorList>
            <person name="Kallberg Y."/>
            <person name="Tangrot J."/>
            <person name="Rosling A."/>
        </authorList>
    </citation>
    <scope>NUCLEOTIDE SEQUENCE</scope>
    <source>
        <strain evidence="1">Wild A</strain>
    </source>
</reference>
<organism evidence="1 2">
    <name type="scientific">Funneliformis geosporum</name>
    <dbReference type="NCBI Taxonomy" id="1117311"/>
    <lineage>
        <taxon>Eukaryota</taxon>
        <taxon>Fungi</taxon>
        <taxon>Fungi incertae sedis</taxon>
        <taxon>Mucoromycota</taxon>
        <taxon>Glomeromycotina</taxon>
        <taxon>Glomeromycetes</taxon>
        <taxon>Glomerales</taxon>
        <taxon>Glomeraceae</taxon>
        <taxon>Funneliformis</taxon>
    </lineage>
</organism>
<comment type="caution">
    <text evidence="1">The sequence shown here is derived from an EMBL/GenBank/DDBJ whole genome shotgun (WGS) entry which is preliminary data.</text>
</comment>
<keyword evidence="2" id="KW-1185">Reference proteome</keyword>
<accession>A0A9W4SBC4</accession>
<evidence type="ECO:0000313" key="1">
    <source>
        <dbReference type="EMBL" id="CAI2162743.1"/>
    </source>
</evidence>
<proteinExistence type="predicted"/>